<accession>A0AAD9JAP6</accession>
<protein>
    <recommendedName>
        <fullName evidence="4">Reverse transcriptase</fullName>
    </recommendedName>
</protein>
<comment type="caution">
    <text evidence="2">The sequence shown here is derived from an EMBL/GenBank/DDBJ whole genome shotgun (WGS) entry which is preliminary data.</text>
</comment>
<sequence length="244" mass="26941">MRVVPKEGTREDYATPLGNQGTREDYATPLGNQGTREDYATPLGNQGTREDYATPLGNQGTREDYATPLGNQGTREDYATHFGNLVYRDYGDGVLKAHYLDNLNEIPTIDEMARAIAGLKYGIAPGGDGIPAEIWKHGGDNLLSRLYQLITNAWDVGSVPQVWKNASIVTIYKKGKGLTDRTAPLRELTRKDSELTWNESHTKAVRAIHVKLSNAPVLRYYKTKGVTIQADESRTGLGDALMQD</sequence>
<feature type="compositionally biased region" description="Basic and acidic residues" evidence="1">
    <location>
        <begin position="1"/>
        <end position="13"/>
    </location>
</feature>
<gene>
    <name evidence="2" type="ORF">NP493_3131g00000</name>
</gene>
<dbReference type="Gene3D" id="3.30.70.270">
    <property type="match status" value="1"/>
</dbReference>
<dbReference type="AlphaFoldDB" id="A0AAD9JAP6"/>
<reference evidence="2" key="1">
    <citation type="journal article" date="2023" name="Mol. Biol. Evol.">
        <title>Third-Generation Sequencing Reveals the Adaptive Role of the Epigenome in Three Deep-Sea Polychaetes.</title>
        <authorList>
            <person name="Perez M."/>
            <person name="Aroh O."/>
            <person name="Sun Y."/>
            <person name="Lan Y."/>
            <person name="Juniper S.K."/>
            <person name="Young C.R."/>
            <person name="Angers B."/>
            <person name="Qian P.Y."/>
        </authorList>
    </citation>
    <scope>NUCLEOTIDE SEQUENCE</scope>
    <source>
        <strain evidence="2">R07B-5</strain>
    </source>
</reference>
<evidence type="ECO:0000313" key="3">
    <source>
        <dbReference type="Proteomes" id="UP001209878"/>
    </source>
</evidence>
<dbReference type="PANTHER" id="PTHR19446">
    <property type="entry name" value="REVERSE TRANSCRIPTASES"/>
    <property type="match status" value="1"/>
</dbReference>
<dbReference type="SUPFAM" id="SSF56672">
    <property type="entry name" value="DNA/RNA polymerases"/>
    <property type="match status" value="1"/>
</dbReference>
<feature type="region of interest" description="Disordered" evidence="1">
    <location>
        <begin position="1"/>
        <end position="73"/>
    </location>
</feature>
<dbReference type="Proteomes" id="UP001209878">
    <property type="component" value="Unassembled WGS sequence"/>
</dbReference>
<evidence type="ECO:0000313" key="2">
    <source>
        <dbReference type="EMBL" id="KAK2148805.1"/>
    </source>
</evidence>
<evidence type="ECO:0000256" key="1">
    <source>
        <dbReference type="SAM" id="MobiDB-lite"/>
    </source>
</evidence>
<dbReference type="EMBL" id="JAODUO010003116">
    <property type="protein sequence ID" value="KAK2148805.1"/>
    <property type="molecule type" value="Genomic_DNA"/>
</dbReference>
<dbReference type="InterPro" id="IPR043128">
    <property type="entry name" value="Rev_trsase/Diguanyl_cyclase"/>
</dbReference>
<dbReference type="InterPro" id="IPR043502">
    <property type="entry name" value="DNA/RNA_pol_sf"/>
</dbReference>
<name>A0AAD9JAP6_RIDPI</name>
<evidence type="ECO:0008006" key="4">
    <source>
        <dbReference type="Google" id="ProtNLM"/>
    </source>
</evidence>
<organism evidence="2 3">
    <name type="scientific">Ridgeia piscesae</name>
    <name type="common">Tubeworm</name>
    <dbReference type="NCBI Taxonomy" id="27915"/>
    <lineage>
        <taxon>Eukaryota</taxon>
        <taxon>Metazoa</taxon>
        <taxon>Spiralia</taxon>
        <taxon>Lophotrochozoa</taxon>
        <taxon>Annelida</taxon>
        <taxon>Polychaeta</taxon>
        <taxon>Sedentaria</taxon>
        <taxon>Canalipalpata</taxon>
        <taxon>Sabellida</taxon>
        <taxon>Siboglinidae</taxon>
        <taxon>Ridgeia</taxon>
    </lineage>
</organism>
<proteinExistence type="predicted"/>
<keyword evidence="3" id="KW-1185">Reference proteome</keyword>